<dbReference type="PANTHER" id="PTHR20882">
    <property type="entry name" value="CYTOPLASMIC TRNA 2-THIOLATION PROTEIN 2"/>
    <property type="match status" value="1"/>
</dbReference>
<evidence type="ECO:0000313" key="5">
    <source>
        <dbReference type="Proteomes" id="UP001150941"/>
    </source>
</evidence>
<dbReference type="EMBL" id="JAPQKS010000003">
    <property type="protein sequence ID" value="KAJ5238319.1"/>
    <property type="molecule type" value="Genomic_DNA"/>
</dbReference>
<dbReference type="InterPro" id="IPR019407">
    <property type="entry name" value="CTU2"/>
</dbReference>
<comment type="caution">
    <text evidence="4">The sequence shown here is derived from an EMBL/GenBank/DDBJ whole genome shotgun (WGS) entry which is preliminary data.</text>
</comment>
<sequence length="371" mass="41030">MPSIEMTSPCMECKNEESILTIRRRALCSNCFQRFVAYKVIRRIEHYKPTINNNPIPQILLPLSLGVSSSVLLHIIDSVTQVRRRKPNTNKAYDLHVLVVDPTSLSPSDRTYETNFLAAKTNFPSATTFTKIPFHSIFEYAPDMKQIMLEYAGPGFVDDASRSNEERLTAFRSTITSATSRKDLDSVLLTRLVVAYAKHIACEAILWGDSDSRLAAKTLAGAAKGRGASLTWQVSDGMSPWGVRFEFPLRDLSKPELLQYAGISELLEGVIIPEEPISDNILTKNLSIDDLMMRYVVTQGEKYRGVMANVSRTANKLEPAKGVDDQFCSLCGALTGNVKGNDAGLTVASQFGNSQGSFCYGCIRSRPEVIP</sequence>
<dbReference type="Pfam" id="PF10288">
    <property type="entry name" value="CTU2"/>
    <property type="match status" value="1"/>
</dbReference>
<comment type="subcellular location">
    <subcellularLocation>
        <location evidence="3">Cytoplasm</location>
    </subcellularLocation>
</comment>
<keyword evidence="5" id="KW-1185">Reference proteome</keyword>
<dbReference type="GO" id="GO:0002143">
    <property type="term" value="P:tRNA wobble position uridine thiolation"/>
    <property type="evidence" value="ECO:0007669"/>
    <property type="project" value="TreeGrafter"/>
</dbReference>
<accession>A0A9W9P5P2</accession>
<dbReference type="GO" id="GO:0032447">
    <property type="term" value="P:protein urmylation"/>
    <property type="evidence" value="ECO:0007669"/>
    <property type="project" value="UniProtKB-UniRule"/>
</dbReference>
<dbReference type="GO" id="GO:0016783">
    <property type="term" value="F:sulfurtransferase activity"/>
    <property type="evidence" value="ECO:0007669"/>
    <property type="project" value="TreeGrafter"/>
</dbReference>
<dbReference type="PANTHER" id="PTHR20882:SF14">
    <property type="entry name" value="CYTOPLASMIC TRNA 2-THIOLATION PROTEIN 2"/>
    <property type="match status" value="1"/>
</dbReference>
<comment type="pathway">
    <text evidence="3">tRNA modification; 5-methoxycarbonylmethyl-2-thiouridine-tRNA biosynthesis.</text>
</comment>
<dbReference type="AlphaFoldDB" id="A0A9W9P5P2"/>
<dbReference type="Gene3D" id="3.40.50.620">
    <property type="entry name" value="HUPs"/>
    <property type="match status" value="1"/>
</dbReference>
<name>A0A9W9P5P2_9EURO</name>
<keyword evidence="1 3" id="KW-0963">Cytoplasm</keyword>
<protein>
    <recommendedName>
        <fullName evidence="3">Cytoplasmic tRNA 2-thiolation protein 2</fullName>
    </recommendedName>
</protein>
<dbReference type="SUPFAM" id="SSF52402">
    <property type="entry name" value="Adenine nucleotide alpha hydrolases-like"/>
    <property type="match status" value="1"/>
</dbReference>
<gene>
    <name evidence="3" type="primary">NCS2</name>
    <name evidence="3" type="synonym">CTU2</name>
    <name evidence="4" type="ORF">N7468_002938</name>
</gene>
<reference evidence="4" key="1">
    <citation type="submission" date="2022-11" db="EMBL/GenBank/DDBJ databases">
        <authorList>
            <person name="Petersen C."/>
        </authorList>
    </citation>
    <scope>NUCLEOTIDE SEQUENCE</scope>
    <source>
        <strain evidence="4">IBT 19713</strain>
    </source>
</reference>
<keyword evidence="2 3" id="KW-0819">tRNA processing</keyword>
<dbReference type="InterPro" id="IPR014729">
    <property type="entry name" value="Rossmann-like_a/b/a_fold"/>
</dbReference>
<organism evidence="4 5">
    <name type="scientific">Penicillium chermesinum</name>
    <dbReference type="NCBI Taxonomy" id="63820"/>
    <lineage>
        <taxon>Eukaryota</taxon>
        <taxon>Fungi</taxon>
        <taxon>Dikarya</taxon>
        <taxon>Ascomycota</taxon>
        <taxon>Pezizomycotina</taxon>
        <taxon>Eurotiomycetes</taxon>
        <taxon>Eurotiomycetidae</taxon>
        <taxon>Eurotiales</taxon>
        <taxon>Aspergillaceae</taxon>
        <taxon>Penicillium</taxon>
    </lineage>
</organism>
<comment type="function">
    <text evidence="3">Plays a central role in 2-thiolation of mcm(5)S(2)U at tRNA wobble positions of tRNA(Lys), tRNA(Glu) and tRNA(Gln). May act by forming a heterodimer with NCS6 that ligates sulfur from thiocarboxylated URM1 onto the uridine of tRNAs at wobble position. Prior mcm(5) tRNA modification by the elongator complex is required for 2-thiolation. May also be involved in protein urmylation.</text>
</comment>
<comment type="similarity">
    <text evidence="3">Belongs to the CTU2/NCS2 family.</text>
</comment>
<evidence type="ECO:0000256" key="3">
    <source>
        <dbReference type="HAMAP-Rule" id="MF_03054"/>
    </source>
</evidence>
<proteinExistence type="inferred from homology"/>
<evidence type="ECO:0000313" key="4">
    <source>
        <dbReference type="EMBL" id="KAJ5238319.1"/>
    </source>
</evidence>
<dbReference type="OrthoDB" id="25129at2759"/>
<evidence type="ECO:0000256" key="1">
    <source>
        <dbReference type="ARBA" id="ARBA00022490"/>
    </source>
</evidence>
<dbReference type="Proteomes" id="UP001150941">
    <property type="component" value="Unassembled WGS sequence"/>
</dbReference>
<dbReference type="GO" id="GO:0016779">
    <property type="term" value="F:nucleotidyltransferase activity"/>
    <property type="evidence" value="ECO:0007669"/>
    <property type="project" value="UniProtKB-UniRule"/>
</dbReference>
<reference evidence="4" key="2">
    <citation type="journal article" date="2023" name="IMA Fungus">
        <title>Comparative genomic study of the Penicillium genus elucidates a diverse pangenome and 15 lateral gene transfer events.</title>
        <authorList>
            <person name="Petersen C."/>
            <person name="Sorensen T."/>
            <person name="Nielsen M.R."/>
            <person name="Sondergaard T.E."/>
            <person name="Sorensen J.L."/>
            <person name="Fitzpatrick D.A."/>
            <person name="Frisvad J.C."/>
            <person name="Nielsen K.L."/>
        </authorList>
    </citation>
    <scope>NUCLEOTIDE SEQUENCE</scope>
    <source>
        <strain evidence="4">IBT 19713</strain>
    </source>
</reference>
<dbReference type="GO" id="GO:0000049">
    <property type="term" value="F:tRNA binding"/>
    <property type="evidence" value="ECO:0007669"/>
    <property type="project" value="InterPro"/>
</dbReference>
<dbReference type="HAMAP" id="MF_03054">
    <property type="entry name" value="CTU2"/>
    <property type="match status" value="1"/>
</dbReference>
<evidence type="ECO:0000256" key="2">
    <source>
        <dbReference type="ARBA" id="ARBA00022694"/>
    </source>
</evidence>
<dbReference type="GO" id="GO:0005829">
    <property type="term" value="C:cytosol"/>
    <property type="evidence" value="ECO:0007669"/>
    <property type="project" value="TreeGrafter"/>
</dbReference>